<gene>
    <name evidence="3" type="ORF">Cboi02_000358700</name>
</gene>
<protein>
    <submittedName>
        <fullName evidence="3">Unnamed protein product</fullName>
    </submittedName>
</protein>
<evidence type="ECO:0000256" key="1">
    <source>
        <dbReference type="SAM" id="SignalP"/>
    </source>
</evidence>
<keyword evidence="4" id="KW-1185">Reference proteome</keyword>
<feature type="domain" description="PA14" evidence="2">
    <location>
        <begin position="55"/>
        <end position="225"/>
    </location>
</feature>
<dbReference type="InterPro" id="IPR018871">
    <property type="entry name" value="GLEYA_adhesin_domain"/>
</dbReference>
<comment type="caution">
    <text evidence="3">The sequence shown here is derived from an EMBL/GenBank/DDBJ whole genome shotgun (WGS) entry which is preliminary data.</text>
</comment>
<evidence type="ECO:0000313" key="4">
    <source>
        <dbReference type="Proteomes" id="UP001165120"/>
    </source>
</evidence>
<evidence type="ECO:0000313" key="3">
    <source>
        <dbReference type="EMBL" id="GME72393.1"/>
    </source>
</evidence>
<dbReference type="Gene3D" id="2.60.120.1560">
    <property type="match status" value="1"/>
</dbReference>
<accession>A0A9W6WAL6</accession>
<name>A0A9W6WAL6_CANBO</name>
<feature type="signal peptide" evidence="1">
    <location>
        <begin position="1"/>
        <end position="18"/>
    </location>
</feature>
<evidence type="ECO:0000259" key="2">
    <source>
        <dbReference type="PROSITE" id="PS51820"/>
    </source>
</evidence>
<dbReference type="AlphaFoldDB" id="A0A9W6WAL6"/>
<reference evidence="3" key="1">
    <citation type="submission" date="2023-04" db="EMBL/GenBank/DDBJ databases">
        <title>Candida boidinii NBRC 10035.</title>
        <authorList>
            <person name="Ichikawa N."/>
            <person name="Sato H."/>
            <person name="Tonouchi N."/>
        </authorList>
    </citation>
    <scope>NUCLEOTIDE SEQUENCE</scope>
    <source>
        <strain evidence="3">NBRC 10035</strain>
    </source>
</reference>
<proteinExistence type="predicted"/>
<organism evidence="3 4">
    <name type="scientific">Candida boidinii</name>
    <name type="common">Yeast</name>
    <dbReference type="NCBI Taxonomy" id="5477"/>
    <lineage>
        <taxon>Eukaryota</taxon>
        <taxon>Fungi</taxon>
        <taxon>Dikarya</taxon>
        <taxon>Ascomycota</taxon>
        <taxon>Saccharomycotina</taxon>
        <taxon>Pichiomycetes</taxon>
        <taxon>Pichiales</taxon>
        <taxon>Pichiaceae</taxon>
        <taxon>Ogataea</taxon>
        <taxon>Ogataea/Candida clade</taxon>
    </lineage>
</organism>
<dbReference type="InterPro" id="IPR037524">
    <property type="entry name" value="PA14/GLEYA"/>
</dbReference>
<feature type="chain" id="PRO_5040762502" evidence="1">
    <location>
        <begin position="19"/>
        <end position="376"/>
    </location>
</feature>
<dbReference type="Pfam" id="PF10528">
    <property type="entry name" value="GLEYA"/>
    <property type="match status" value="1"/>
</dbReference>
<sequence>MEFLNTIFLFSLILTAHAANTAPRITSINTNFGCYVPTQYLTNGFDVRLFSYPYLSTFYSSTSFYYTDYTSKGLISAVTGISGVPSFDYTKSNNAKSTHLWGMQFTPENFTMEFTMYFKAPTSGFYDFYFDSIDDGAMAFMGNGAFACCDNTDISIAVDGTQMLFATWSSWTGPTGDSASVFLVGEIYYPMRIVFINHQNIGTLSFTLKYGDEELDLKNYLFRLPHTVQPTQCTVSSIFTPIPVTTTVPCFTCSAPVTVTGTTTITTGTKPTTEVFVTVSEPVDTLTTTVPCFTCSAPVTVTGTTVITTGTVPVTEVEVTVSEPVDTLTTTVPCFTCSAPVTVTGTTVITTGTVPVTEVEVTVSEPVDTLTTTVPC</sequence>
<keyword evidence="1" id="KW-0732">Signal</keyword>
<dbReference type="Proteomes" id="UP001165120">
    <property type="component" value="Unassembled WGS sequence"/>
</dbReference>
<dbReference type="PROSITE" id="PS51820">
    <property type="entry name" value="PA14"/>
    <property type="match status" value="1"/>
</dbReference>
<dbReference type="EMBL" id="BSXN01001267">
    <property type="protein sequence ID" value="GME72393.1"/>
    <property type="molecule type" value="Genomic_DNA"/>
</dbReference>